<feature type="domain" description="Multidrug resistance protein MdtA-like beta-barrel" evidence="6">
    <location>
        <begin position="213"/>
        <end position="303"/>
    </location>
</feature>
<keyword evidence="3" id="KW-0175">Coiled coil</keyword>
<dbReference type="Gene3D" id="2.40.420.20">
    <property type="match status" value="1"/>
</dbReference>
<evidence type="ECO:0000313" key="8">
    <source>
        <dbReference type="EMBL" id="MFM2485886.1"/>
    </source>
</evidence>
<evidence type="ECO:0000256" key="2">
    <source>
        <dbReference type="ARBA" id="ARBA00009477"/>
    </source>
</evidence>
<feature type="coiled-coil region" evidence="3">
    <location>
        <begin position="145"/>
        <end position="179"/>
    </location>
</feature>
<evidence type="ECO:0000313" key="9">
    <source>
        <dbReference type="Proteomes" id="UP001629953"/>
    </source>
</evidence>
<evidence type="ECO:0000259" key="4">
    <source>
        <dbReference type="Pfam" id="PF25876"/>
    </source>
</evidence>
<dbReference type="Gene3D" id="1.10.287.470">
    <property type="entry name" value="Helix hairpin bin"/>
    <property type="match status" value="1"/>
</dbReference>
<dbReference type="InterPro" id="IPR058624">
    <property type="entry name" value="MdtA-like_HH"/>
</dbReference>
<dbReference type="RefSeq" id="WP_408624149.1">
    <property type="nucleotide sequence ID" value="NZ_JBEQCT010000006.1"/>
</dbReference>
<evidence type="ECO:0000259" key="6">
    <source>
        <dbReference type="Pfam" id="PF25944"/>
    </source>
</evidence>
<feature type="domain" description="Multidrug resistance protein MdtA-like alpha-helical hairpin" evidence="4">
    <location>
        <begin position="108"/>
        <end position="176"/>
    </location>
</feature>
<evidence type="ECO:0000259" key="5">
    <source>
        <dbReference type="Pfam" id="PF25917"/>
    </source>
</evidence>
<proteinExistence type="inferred from homology"/>
<dbReference type="InterPro" id="IPR058625">
    <property type="entry name" value="MdtA-like_BSH"/>
</dbReference>
<sequence length="400" mass="43703">MRYKNMLKRSLGVAIVASLILTGCGDNKQKGMPQGGARVVPVDTVTIHAQPVQLHTQLSGRVKPYRIAEVRPQVNGIILKRYFKEGSDVKAGELLYQIDPSSYQASVANAQANLAEAKANERSSYLKAKRYQSLIKTNAISAQDYDNAQATWKQQQAAIQAAEAQLQTAQINLNHTRIKAPISGRIGVSEVSEGALVTANQTSVMATIQQLDPVYVDVQQSTNALLRQRREMAEGSLSVNADNSVIVHFILDDGSTYQFPGRLQFSDVTVDQTTGMVNQRIITRNPQRLLLPGMYIQASLDEGKRNNAILLPQKAVTRTPRGQATVMLVNADSQIQQQQVQLGRIIGQDWLVDSGLKVGDKVVVSGLQNIRQGSKVQANDVTANFKNSSADNAADQTQNQ</sequence>
<name>A0ABW9GAU5_9GAMM</name>
<accession>A0ABW9GAU5</accession>
<evidence type="ECO:0000259" key="7">
    <source>
        <dbReference type="Pfam" id="PF25967"/>
    </source>
</evidence>
<dbReference type="Pfam" id="PF25967">
    <property type="entry name" value="RND-MFP_C"/>
    <property type="match status" value="1"/>
</dbReference>
<keyword evidence="9" id="KW-1185">Reference proteome</keyword>
<dbReference type="Proteomes" id="UP001629953">
    <property type="component" value="Unassembled WGS sequence"/>
</dbReference>
<dbReference type="PANTHER" id="PTHR30158">
    <property type="entry name" value="ACRA/E-RELATED COMPONENT OF DRUG EFFLUX TRANSPORTER"/>
    <property type="match status" value="1"/>
</dbReference>
<dbReference type="EMBL" id="JBEQCT010000006">
    <property type="protein sequence ID" value="MFM2485886.1"/>
    <property type="molecule type" value="Genomic_DNA"/>
</dbReference>
<dbReference type="SUPFAM" id="SSF111369">
    <property type="entry name" value="HlyD-like secretion proteins"/>
    <property type="match status" value="1"/>
</dbReference>
<evidence type="ECO:0000256" key="1">
    <source>
        <dbReference type="ARBA" id="ARBA00004519"/>
    </source>
</evidence>
<comment type="caution">
    <text evidence="8">The sequence shown here is derived from an EMBL/GenBank/DDBJ whole genome shotgun (WGS) entry which is preliminary data.</text>
</comment>
<feature type="domain" description="Multidrug resistance protein MdtA-like C-terminal permuted SH3" evidence="7">
    <location>
        <begin position="307"/>
        <end position="368"/>
    </location>
</feature>
<dbReference type="Pfam" id="PF25917">
    <property type="entry name" value="BSH_RND"/>
    <property type="match status" value="1"/>
</dbReference>
<dbReference type="Gene3D" id="2.40.50.100">
    <property type="match status" value="1"/>
</dbReference>
<dbReference type="NCBIfam" id="TIGR01730">
    <property type="entry name" value="RND_mfp"/>
    <property type="match status" value="1"/>
</dbReference>
<dbReference type="InterPro" id="IPR058627">
    <property type="entry name" value="MdtA-like_C"/>
</dbReference>
<gene>
    <name evidence="8" type="ORF">ABUE30_12610</name>
</gene>
<comment type="similarity">
    <text evidence="2">Belongs to the membrane fusion protein (MFP) (TC 8.A.1) family.</text>
</comment>
<dbReference type="PANTHER" id="PTHR30158:SF3">
    <property type="entry name" value="MULTIDRUG EFFLUX PUMP SUBUNIT ACRA-RELATED"/>
    <property type="match status" value="1"/>
</dbReference>
<dbReference type="InterPro" id="IPR006143">
    <property type="entry name" value="RND_pump_MFP"/>
</dbReference>
<comment type="subcellular location">
    <subcellularLocation>
        <location evidence="1">Cell inner membrane</location>
        <topology evidence="1">Lipid-anchor</topology>
    </subcellularLocation>
</comment>
<protein>
    <submittedName>
        <fullName evidence="8">Efflux RND transporter periplasmic adaptor subunit</fullName>
    </submittedName>
</protein>
<organism evidence="8 9">
    <name type="scientific">Celerinatantimonas yamalensis</name>
    <dbReference type="NCBI Taxonomy" id="559956"/>
    <lineage>
        <taxon>Bacteria</taxon>
        <taxon>Pseudomonadati</taxon>
        <taxon>Pseudomonadota</taxon>
        <taxon>Gammaproteobacteria</taxon>
        <taxon>Celerinatantimonadaceae</taxon>
        <taxon>Celerinatantimonas</taxon>
    </lineage>
</organism>
<dbReference type="Pfam" id="PF25876">
    <property type="entry name" value="HH_MFP_RND"/>
    <property type="match status" value="1"/>
</dbReference>
<dbReference type="InterPro" id="IPR058626">
    <property type="entry name" value="MdtA-like_b-barrel"/>
</dbReference>
<dbReference type="Pfam" id="PF25944">
    <property type="entry name" value="Beta-barrel_RND"/>
    <property type="match status" value="1"/>
</dbReference>
<dbReference type="Gene3D" id="2.40.30.170">
    <property type="match status" value="1"/>
</dbReference>
<evidence type="ECO:0000256" key="3">
    <source>
        <dbReference type="SAM" id="Coils"/>
    </source>
</evidence>
<feature type="domain" description="Multidrug resistance protein MdtA-like barrel-sandwich hybrid" evidence="5">
    <location>
        <begin position="66"/>
        <end position="209"/>
    </location>
</feature>
<dbReference type="PROSITE" id="PS51257">
    <property type="entry name" value="PROKAR_LIPOPROTEIN"/>
    <property type="match status" value="1"/>
</dbReference>
<reference evidence="8 9" key="1">
    <citation type="journal article" date="2013" name="Int. J. Syst. Evol. Microbiol.">
        <title>Celerinatantimonas yamalensis sp. nov., a cold-adapted diazotrophic bacterium from a cold permafrost brine.</title>
        <authorList>
            <person name="Shcherbakova V."/>
            <person name="Chuvilskaya N."/>
            <person name="Rivkina E."/>
            <person name="Demidov N."/>
            <person name="Uchaeva V."/>
            <person name="Suetin S."/>
            <person name="Suzina N."/>
            <person name="Gilichinsky D."/>
        </authorList>
    </citation>
    <scope>NUCLEOTIDE SEQUENCE [LARGE SCALE GENOMIC DNA]</scope>
    <source>
        <strain evidence="8 9">C7</strain>
    </source>
</reference>